<proteinExistence type="predicted"/>
<dbReference type="OrthoDB" id="308383at2759"/>
<dbReference type="Proteomes" id="UP000649617">
    <property type="component" value="Unassembled WGS sequence"/>
</dbReference>
<organism evidence="1 2">
    <name type="scientific">Symbiodinium pilosum</name>
    <name type="common">Dinoflagellate</name>
    <dbReference type="NCBI Taxonomy" id="2952"/>
    <lineage>
        <taxon>Eukaryota</taxon>
        <taxon>Sar</taxon>
        <taxon>Alveolata</taxon>
        <taxon>Dinophyceae</taxon>
        <taxon>Suessiales</taxon>
        <taxon>Symbiodiniaceae</taxon>
        <taxon>Symbiodinium</taxon>
    </lineage>
</organism>
<comment type="caution">
    <text evidence="1">The sequence shown here is derived from an EMBL/GenBank/DDBJ whole genome shotgun (WGS) entry which is preliminary data.</text>
</comment>
<keyword evidence="2" id="KW-1185">Reference proteome</keyword>
<protein>
    <submittedName>
        <fullName evidence="1">Uncharacterized protein</fullName>
    </submittedName>
</protein>
<sequence length="195" mass="21353">MMNCPGASEAEGVGEPLPCTKEKMQPLRPRAHQTRGRPIQSPAAWASARAKGVVAQVSSAPNRLEVRVELALDSPLPPFLWATAAAEGRGPLRERPGLAFCGFYYRTIDFNAAPAFAHTQFRFYLFWSRFFSDWKIAGALSEKGACTAFFDGSRDDPPWGRAAGGDPKPQQWAVWDAAADSFAKRSVLIRPLKSA</sequence>
<evidence type="ECO:0000313" key="1">
    <source>
        <dbReference type="EMBL" id="CAE7767621.1"/>
    </source>
</evidence>
<evidence type="ECO:0000313" key="2">
    <source>
        <dbReference type="Proteomes" id="UP000649617"/>
    </source>
</evidence>
<dbReference type="EMBL" id="CAJNIZ010047416">
    <property type="protein sequence ID" value="CAE7767621.1"/>
    <property type="molecule type" value="Genomic_DNA"/>
</dbReference>
<dbReference type="AlphaFoldDB" id="A0A812Y6B4"/>
<gene>
    <name evidence="1" type="ORF">SPIL2461_LOCUS22545</name>
</gene>
<reference evidence="1" key="1">
    <citation type="submission" date="2021-02" db="EMBL/GenBank/DDBJ databases">
        <authorList>
            <person name="Dougan E. K."/>
            <person name="Rhodes N."/>
            <person name="Thang M."/>
            <person name="Chan C."/>
        </authorList>
    </citation>
    <scope>NUCLEOTIDE SEQUENCE</scope>
</reference>
<name>A0A812Y6B4_SYMPI</name>
<accession>A0A812Y6B4</accession>